<dbReference type="Proteomes" id="UP000462621">
    <property type="component" value="Unassembled WGS sequence"/>
</dbReference>
<dbReference type="EMBL" id="WEKT01000025">
    <property type="protein sequence ID" value="MZI94231.1"/>
    <property type="molecule type" value="Genomic_DNA"/>
</dbReference>
<dbReference type="AlphaFoldDB" id="A0A7X4LMG2"/>
<reference evidence="2 3" key="1">
    <citation type="submission" date="2019-10" db="EMBL/GenBank/DDBJ databases">
        <title>Vibrio sp. nov. isolated from a shrimp pond.</title>
        <authorList>
            <person name="Gomez-Gil B."/>
            <person name="Enciso-Ibarra J."/>
            <person name="Enciso-Ibarra K."/>
            <person name="Bolan-Mejia C."/>
        </authorList>
    </citation>
    <scope>NUCLEOTIDE SEQUENCE [LARGE SCALE GENOMIC DNA]</scope>
    <source>
        <strain evidence="2 3">CAIM 722</strain>
    </source>
</reference>
<protein>
    <recommendedName>
        <fullName evidence="1">NrS-1 polymerase-like helicase domain-containing protein</fullName>
    </recommendedName>
</protein>
<feature type="domain" description="NrS-1 polymerase-like helicase" evidence="1">
    <location>
        <begin position="311"/>
        <end position="420"/>
    </location>
</feature>
<organism evidence="2 3">
    <name type="scientific">Vibrio eleionomae</name>
    <dbReference type="NCBI Taxonomy" id="2653505"/>
    <lineage>
        <taxon>Bacteria</taxon>
        <taxon>Pseudomonadati</taxon>
        <taxon>Pseudomonadota</taxon>
        <taxon>Gammaproteobacteria</taxon>
        <taxon>Vibrionales</taxon>
        <taxon>Vibrionaceae</taxon>
        <taxon>Vibrio</taxon>
    </lineage>
</organism>
<proteinExistence type="predicted"/>
<dbReference type="Gene3D" id="3.40.50.300">
    <property type="entry name" value="P-loop containing nucleotide triphosphate hydrolases"/>
    <property type="match status" value="1"/>
</dbReference>
<keyword evidence="3" id="KW-1185">Reference proteome</keyword>
<evidence type="ECO:0000313" key="3">
    <source>
        <dbReference type="Proteomes" id="UP000462621"/>
    </source>
</evidence>
<sequence>MAVFARKKNEQYQHEKALTDAVLHEMPVSFSDADKIDVALVQDAKSKLILSVFKELYQTPTSQPNNKQIADAVYDELQRSGYSELDSEKVADEIENLSGRKRQPNISLVAEAIQRLGIDTTKPTYLHLVSEQESPIAYDSLLQLCKNSGSDSLEEHRDSIVGLFNSSHSVVLHGGKTLICERTIDHKSNIAYTFSAVPQKKSFYANLNLSYLQDDKIKSANCFDLWMRAHDRKTYHGVVFDPSNHSDQRFLNMWHGFAIEPVEGEQHLQPIFWHLLEIICNGNKKDYKYLLAWMAHIVQKPEEKSGVCVVLKSEARGTGKSTVSVMMERMLGQHAMRVQDGKHLLGAFNSHLANKLFVTVEEAFWSGSAKDAGKLRTLITESTVTIEAKGKDAIEVDSYHRYMMCTNNDWAVPQTHDERRFFILEVSEKKKQDSEYFSNLFTTINSNEAMGQFINFLKNYDIEEYNLHKAPKTSATQQQIMESLPSEAVWLKGVLDEGCLTDGNIAFDLENSQTIPKTSFFNNYIHFCDQMGIVGYDRCNPIKLGKYLKSVVAITEGGKLSINGQRLNCYRTLPAEEMTVMFDQHYSYQ</sequence>
<evidence type="ECO:0000259" key="1">
    <source>
        <dbReference type="Pfam" id="PF19263"/>
    </source>
</evidence>
<evidence type="ECO:0000313" key="2">
    <source>
        <dbReference type="EMBL" id="MZI94231.1"/>
    </source>
</evidence>
<dbReference type="InterPro" id="IPR045455">
    <property type="entry name" value="NrS-1_pol-like_helicase"/>
</dbReference>
<gene>
    <name evidence="2" type="ORF">F9817_13610</name>
</gene>
<comment type="caution">
    <text evidence="2">The sequence shown here is derived from an EMBL/GenBank/DDBJ whole genome shotgun (WGS) entry which is preliminary data.</text>
</comment>
<dbReference type="Pfam" id="PF19263">
    <property type="entry name" value="DUF5906"/>
    <property type="match status" value="1"/>
</dbReference>
<name>A0A7X4LMG2_9VIBR</name>
<dbReference type="InterPro" id="IPR027417">
    <property type="entry name" value="P-loop_NTPase"/>
</dbReference>
<dbReference type="RefSeq" id="WP_161156441.1">
    <property type="nucleotide sequence ID" value="NZ_WEKT01000025.1"/>
</dbReference>
<accession>A0A7X4LMG2</accession>